<evidence type="ECO:0000256" key="7">
    <source>
        <dbReference type="ARBA" id="ARBA00022763"/>
    </source>
</evidence>
<dbReference type="PANTHER" id="PTHR33693:SF1">
    <property type="entry name" value="TYPE-4 URACIL-DNA GLYCOSYLASE"/>
    <property type="match status" value="1"/>
</dbReference>
<evidence type="ECO:0000256" key="11">
    <source>
        <dbReference type="ARBA" id="ARBA00023204"/>
    </source>
</evidence>
<keyword evidence="9" id="KW-0408">Iron</keyword>
<feature type="compositionally biased region" description="Polar residues" evidence="12">
    <location>
        <begin position="196"/>
        <end position="207"/>
    </location>
</feature>
<dbReference type="CDD" id="cd10030">
    <property type="entry name" value="UDG-F4_TTUDGA_SPO1dp_like"/>
    <property type="match status" value="1"/>
</dbReference>
<keyword evidence="8" id="KW-0378">Hydrolase</keyword>
<reference evidence="14" key="1">
    <citation type="submission" date="2020-10" db="EMBL/GenBank/DDBJ databases">
        <title>Ca. Dormibacterota MAGs.</title>
        <authorList>
            <person name="Montgomery K."/>
        </authorList>
    </citation>
    <scope>NUCLEOTIDE SEQUENCE [LARGE SCALE GENOMIC DNA]</scope>
    <source>
        <strain evidence="14">SC8812_S17_10</strain>
    </source>
</reference>
<organism evidence="14 15">
    <name type="scientific">Candidatus Nephthysia bennettiae</name>
    <dbReference type="NCBI Taxonomy" id="3127016"/>
    <lineage>
        <taxon>Bacteria</taxon>
        <taxon>Bacillati</taxon>
        <taxon>Candidatus Dormiibacterota</taxon>
        <taxon>Candidatus Dormibacteria</taxon>
        <taxon>Candidatus Dormibacterales</taxon>
        <taxon>Candidatus Dormibacteraceae</taxon>
        <taxon>Candidatus Nephthysia</taxon>
    </lineage>
</organism>
<dbReference type="SUPFAM" id="SSF52141">
    <property type="entry name" value="Uracil-DNA glycosylase-like"/>
    <property type="match status" value="1"/>
</dbReference>
<dbReference type="GO" id="GO:0046872">
    <property type="term" value="F:metal ion binding"/>
    <property type="evidence" value="ECO:0007669"/>
    <property type="project" value="UniProtKB-KW"/>
</dbReference>
<evidence type="ECO:0000256" key="12">
    <source>
        <dbReference type="SAM" id="MobiDB-lite"/>
    </source>
</evidence>
<protein>
    <recommendedName>
        <fullName evidence="4">Type-4 uracil-DNA glycosylase</fullName>
        <ecNumber evidence="3">3.2.2.27</ecNumber>
    </recommendedName>
</protein>
<comment type="caution">
    <text evidence="14">The sequence shown here is derived from an EMBL/GenBank/DDBJ whole genome shotgun (WGS) entry which is preliminary data.</text>
</comment>
<keyword evidence="6" id="KW-0479">Metal-binding</keyword>
<dbReference type="PANTHER" id="PTHR33693">
    <property type="entry name" value="TYPE-5 URACIL-DNA GLYCOSYLASE"/>
    <property type="match status" value="1"/>
</dbReference>
<evidence type="ECO:0000256" key="1">
    <source>
        <dbReference type="ARBA" id="ARBA00001400"/>
    </source>
</evidence>
<dbReference type="NCBIfam" id="TIGR00758">
    <property type="entry name" value="UDG_fam4"/>
    <property type="match status" value="1"/>
</dbReference>
<dbReference type="AlphaFoldDB" id="A0A934K1M0"/>
<evidence type="ECO:0000313" key="14">
    <source>
        <dbReference type="EMBL" id="MBJ7599906.1"/>
    </source>
</evidence>
<dbReference type="Gene3D" id="3.40.470.10">
    <property type="entry name" value="Uracil-DNA glycosylase-like domain"/>
    <property type="match status" value="1"/>
</dbReference>
<evidence type="ECO:0000256" key="6">
    <source>
        <dbReference type="ARBA" id="ARBA00022723"/>
    </source>
</evidence>
<evidence type="ECO:0000256" key="5">
    <source>
        <dbReference type="ARBA" id="ARBA00022485"/>
    </source>
</evidence>
<feature type="domain" description="Uracil-DNA glycosylase-like" evidence="13">
    <location>
        <begin position="25"/>
        <end position="167"/>
    </location>
</feature>
<dbReference type="GO" id="GO:0051539">
    <property type="term" value="F:4 iron, 4 sulfur cluster binding"/>
    <property type="evidence" value="ECO:0007669"/>
    <property type="project" value="UniProtKB-KW"/>
</dbReference>
<evidence type="ECO:0000256" key="10">
    <source>
        <dbReference type="ARBA" id="ARBA00023014"/>
    </source>
</evidence>
<dbReference type="SMART" id="SM00987">
    <property type="entry name" value="UreE_C"/>
    <property type="match status" value="1"/>
</dbReference>
<dbReference type="Pfam" id="PF03167">
    <property type="entry name" value="UDG"/>
    <property type="match status" value="1"/>
</dbReference>
<accession>A0A934K1M0</accession>
<keyword evidence="7" id="KW-0227">DNA damage</keyword>
<keyword evidence="10" id="KW-0411">Iron-sulfur</keyword>
<keyword evidence="11" id="KW-0234">DNA repair</keyword>
<comment type="similarity">
    <text evidence="2">Belongs to the uracil-DNA glycosylase (UDG) superfamily. Type 4 (UDGa) family.</text>
</comment>
<dbReference type="SMART" id="SM00986">
    <property type="entry name" value="UDG"/>
    <property type="match status" value="1"/>
</dbReference>
<feature type="region of interest" description="Disordered" evidence="12">
    <location>
        <begin position="181"/>
        <end position="207"/>
    </location>
</feature>
<dbReference type="InterPro" id="IPR036895">
    <property type="entry name" value="Uracil-DNA_glycosylase-like_sf"/>
</dbReference>
<evidence type="ECO:0000256" key="4">
    <source>
        <dbReference type="ARBA" id="ARBA00019403"/>
    </source>
</evidence>
<dbReference type="InterPro" id="IPR005273">
    <property type="entry name" value="Ura-DNA_glyco_family4"/>
</dbReference>
<keyword evidence="5" id="KW-0004">4Fe-4S</keyword>
<name>A0A934K1M0_9BACT</name>
<dbReference type="InterPro" id="IPR051536">
    <property type="entry name" value="UDG_Type-4/5"/>
</dbReference>
<evidence type="ECO:0000256" key="2">
    <source>
        <dbReference type="ARBA" id="ARBA00006521"/>
    </source>
</evidence>
<dbReference type="EC" id="3.2.2.27" evidence="3"/>
<gene>
    <name evidence="14" type="ORF">JF922_17735</name>
</gene>
<dbReference type="GO" id="GO:0004844">
    <property type="term" value="F:uracil DNA N-glycosylase activity"/>
    <property type="evidence" value="ECO:0007669"/>
    <property type="project" value="UniProtKB-EC"/>
</dbReference>
<proteinExistence type="inferred from homology"/>
<dbReference type="GO" id="GO:0006281">
    <property type="term" value="P:DNA repair"/>
    <property type="evidence" value="ECO:0007669"/>
    <property type="project" value="UniProtKB-KW"/>
</dbReference>
<evidence type="ECO:0000313" key="15">
    <source>
        <dbReference type="Proteomes" id="UP000612893"/>
    </source>
</evidence>
<comment type="catalytic activity">
    <reaction evidence="1">
        <text>Hydrolyzes single-stranded DNA or mismatched double-stranded DNA and polynucleotides, releasing free uracil.</text>
        <dbReference type="EC" id="3.2.2.27"/>
    </reaction>
</comment>
<keyword evidence="15" id="KW-1185">Reference proteome</keyword>
<evidence type="ECO:0000259" key="13">
    <source>
        <dbReference type="SMART" id="SM00986"/>
    </source>
</evidence>
<dbReference type="Proteomes" id="UP000612893">
    <property type="component" value="Unassembled WGS sequence"/>
</dbReference>
<dbReference type="EMBL" id="JAEKNR010000176">
    <property type="protein sequence ID" value="MBJ7599906.1"/>
    <property type="molecule type" value="Genomic_DNA"/>
</dbReference>
<evidence type="ECO:0000256" key="3">
    <source>
        <dbReference type="ARBA" id="ARBA00012030"/>
    </source>
</evidence>
<evidence type="ECO:0000256" key="8">
    <source>
        <dbReference type="ARBA" id="ARBA00022801"/>
    </source>
</evidence>
<dbReference type="InterPro" id="IPR005122">
    <property type="entry name" value="Uracil-DNA_glycosylase-like"/>
</dbReference>
<evidence type="ECO:0000256" key="9">
    <source>
        <dbReference type="ARBA" id="ARBA00023004"/>
    </source>
</evidence>
<sequence length="207" mass="22623">MEAVHARIRVCTLCGLHTSRTHAVPGSGPVPSDVMIVGEAPGFNEDLQGLPFVGAAGKLLDTLLGQIGLSREQVFITNILKCRPPQNRDPMPNEAEACLPYLRHQFRLIRPKAVLILGRHALERMLPGVGSISRVHGEFFMRGGVAFMPCYHPAAALHNGGLLSDLQKDFDRVRSYLDRMLAPPEPEPEPEPPPNQATASTEQLSLL</sequence>